<feature type="transmembrane region" description="Helical" evidence="1">
    <location>
        <begin position="101"/>
        <end position="122"/>
    </location>
</feature>
<dbReference type="InterPro" id="IPR010031">
    <property type="entry name" value="FAD_lactone_oxidase-like"/>
</dbReference>
<dbReference type="InterPro" id="IPR029063">
    <property type="entry name" value="SAM-dependent_MTases_sf"/>
</dbReference>
<proteinExistence type="predicted"/>
<dbReference type="SUPFAM" id="SSF56176">
    <property type="entry name" value="FAD-binding/transporter-associated domain-like"/>
    <property type="match status" value="1"/>
</dbReference>
<dbReference type="Proteomes" id="UP000663832">
    <property type="component" value="Unassembled WGS sequence"/>
</dbReference>
<feature type="transmembrane region" description="Helical" evidence="1">
    <location>
        <begin position="240"/>
        <end position="258"/>
    </location>
</feature>
<dbReference type="InterPro" id="IPR016166">
    <property type="entry name" value="FAD-bd_PCMH"/>
</dbReference>
<evidence type="ECO:0000313" key="3">
    <source>
        <dbReference type="EMBL" id="CAF0838308.1"/>
    </source>
</evidence>
<reference evidence="3" key="1">
    <citation type="submission" date="2021-02" db="EMBL/GenBank/DDBJ databases">
        <authorList>
            <person name="Nowell W R."/>
        </authorList>
    </citation>
    <scope>NUCLEOTIDE SEQUENCE</scope>
</reference>
<gene>
    <name evidence="3" type="ORF">BJG266_LOCUS7172</name>
    <name evidence="4" type="ORF">QVE165_LOCUS56207</name>
</gene>
<dbReference type="InterPro" id="IPR013216">
    <property type="entry name" value="Methyltransf_11"/>
</dbReference>
<dbReference type="Pfam" id="PF08241">
    <property type="entry name" value="Methyltransf_11"/>
    <property type="match status" value="1"/>
</dbReference>
<dbReference type="InterPro" id="IPR006094">
    <property type="entry name" value="Oxid_FAD_bind_N"/>
</dbReference>
<dbReference type="OrthoDB" id="10037345at2759"/>
<dbReference type="CDD" id="cd02440">
    <property type="entry name" value="AdoMet_MTases"/>
    <property type="match status" value="1"/>
</dbReference>
<dbReference type="Gene3D" id="3.40.50.150">
    <property type="entry name" value="Vaccinia Virus protein VP39"/>
    <property type="match status" value="1"/>
</dbReference>
<dbReference type="Gene3D" id="3.40.462.10">
    <property type="entry name" value="FAD-linked oxidases, C-terminal domain"/>
    <property type="match status" value="1"/>
</dbReference>
<dbReference type="InterPro" id="IPR016167">
    <property type="entry name" value="FAD-bd_PCMH_sub1"/>
</dbReference>
<dbReference type="InterPro" id="IPR016169">
    <property type="entry name" value="FAD-bd_PCMH_sub2"/>
</dbReference>
<dbReference type="GO" id="GO:0016899">
    <property type="term" value="F:oxidoreductase activity, acting on the CH-OH group of donors, oxygen as acceptor"/>
    <property type="evidence" value="ECO:0007669"/>
    <property type="project" value="InterPro"/>
</dbReference>
<evidence type="ECO:0000259" key="2">
    <source>
        <dbReference type="PROSITE" id="PS51387"/>
    </source>
</evidence>
<dbReference type="EMBL" id="CAJNOM010001992">
    <property type="protein sequence ID" value="CAF1624178.1"/>
    <property type="molecule type" value="Genomic_DNA"/>
</dbReference>
<protein>
    <recommendedName>
        <fullName evidence="2">FAD-binding PCMH-type domain-containing protein</fullName>
    </recommendedName>
</protein>
<dbReference type="Gene3D" id="3.30.465.10">
    <property type="match status" value="1"/>
</dbReference>
<feature type="transmembrane region" description="Helical" evidence="1">
    <location>
        <begin position="1136"/>
        <end position="1160"/>
    </location>
</feature>
<dbReference type="EMBL" id="CAJNOI010000021">
    <property type="protein sequence ID" value="CAF0838308.1"/>
    <property type="molecule type" value="Genomic_DNA"/>
</dbReference>
<feature type="transmembrane region" description="Helical" evidence="1">
    <location>
        <begin position="20"/>
        <end position="39"/>
    </location>
</feature>
<keyword evidence="5" id="KW-1185">Reference proteome</keyword>
<feature type="transmembrane region" description="Helical" evidence="1">
    <location>
        <begin position="155"/>
        <end position="180"/>
    </location>
</feature>
<sequence length="1317" mass="156023">METNIQSKIENRAKKMYISYALVIICLFDWFYKFFRILIGLDFLSIFQYFSYIIHLWQINTIITTLIIGICLLGIPKFISSLQKSFDVIKKALKSIMKNSIIIDIPLVLYLLIIIFKFYYLILTCINNDIKNDQSDSDITINIAYWKEIRQSLTLYRYSTLITIILFCLGIYTVVTNQLTYQLSKRILSIFAKQIKIIQRFLFMTIPTPLSMLSLLLLNTTVQLFPNISCGMYNILTNRSIIYFIIILICLNQFYKWLWPSSKFKVDFTGDIYLNDVSRLNETRIFSLFYPRTLNDIEYLISKARNEGKTISIRGQAHTMGGQTLPSRKGNRMNYVCDLKYMNRVEYNESTKEVLVEAGATWTHVIKKLNIYGRSPVIMQSYCTFSVAGTISVNAHGITSDHAMYESVISIEYMDMNGKRGECNREKESELFSLMIGGYGLFGIITRLRLKTVSNIKTSLEYIRLQSDHFSTYYENFLDDSTIEIKIARVDLVRPNNILMFVFRQESGTSGTVADLSDEARVMHPRQHLIYTYLAQRSLFRRIRFALEKLAARPLDLTYSSDRNTTMYESAKPMALLYQPLTYYDDTFILQEYFIPKENFHQWYKQLKPILTKNYEYVFLLNLTIRFVKKDELTFLAYTKQHDSYAFVFYFRIKRNEFGDHEVKDIHQKLIQLAFECQGTFYLPYRQHYSYEQILQSYPMFEEFLKKKSTYDSIELFSNDWYEHFRPEKDIPITTNQSNNIEIETDKFQIVEQRRTNSFYNVIIDEILREKFRKFLRTVFNAEPVHRIFNYVNRAVRNPANKNDNDIYRELQNVLKTRQFASIQQTYALFRQIRQLRLQIKDMLRQQITIFKHLGYCGRIKDIVSLGDGGRCIKELREILEIKNGRVYIINERERPTDIIERNSLFPIGTFIPYNFSNLTDVPIPSESIDLVVCYMGLHHLPQDQLDIYLKMIYRILRPNGLFLFREHHAYEELKPLLDVAHMVFNVVTGVSYESEINEIRAFRTIEQWRSCLRQAGFEDTFIYDEQEDDPTDDIMIIFRKPDKQNIDDVNDINEIIQNENFRKIIATPETNYFRPCEWLIVRTAIQFGQYLNHTPFFYFPFMKFLYIYWSLFRTETELAIQKFGFQQAVIYSPGFVMNSVVGILLSGAFIQLEFFSVLIRNAIRSQIKPEYEQLIIENIDENFDFKQLIDENIDDIQKLHKTGLYAIRVPRHRSFTIILKKFALYSPKINLQAISTLTDSIQIELKINNNDEKCLLWLKQRSNTDIVFEYKNPIDKTQTIIIIRVTIKYLLSFIRECEPFENDNSLTIIQIFDHFN</sequence>
<evidence type="ECO:0000313" key="4">
    <source>
        <dbReference type="EMBL" id="CAF1624178.1"/>
    </source>
</evidence>
<dbReference type="SUPFAM" id="SSF53335">
    <property type="entry name" value="S-adenosyl-L-methionine-dependent methyltransferases"/>
    <property type="match status" value="1"/>
</dbReference>
<dbReference type="PROSITE" id="PS51387">
    <property type="entry name" value="FAD_PCMH"/>
    <property type="match status" value="1"/>
</dbReference>
<keyword evidence="1" id="KW-1133">Transmembrane helix</keyword>
<dbReference type="PANTHER" id="PTHR43762">
    <property type="entry name" value="L-GULONOLACTONE OXIDASE"/>
    <property type="match status" value="1"/>
</dbReference>
<accession>A0A813V1C2</accession>
<keyword evidence="1" id="KW-0812">Transmembrane</keyword>
<evidence type="ECO:0000256" key="1">
    <source>
        <dbReference type="SAM" id="Phobius"/>
    </source>
</evidence>
<organism evidence="3 6">
    <name type="scientific">Adineta steineri</name>
    <dbReference type="NCBI Taxonomy" id="433720"/>
    <lineage>
        <taxon>Eukaryota</taxon>
        <taxon>Metazoa</taxon>
        <taxon>Spiralia</taxon>
        <taxon>Gnathifera</taxon>
        <taxon>Rotifera</taxon>
        <taxon>Eurotatoria</taxon>
        <taxon>Bdelloidea</taxon>
        <taxon>Adinetida</taxon>
        <taxon>Adinetidae</taxon>
        <taxon>Adineta</taxon>
    </lineage>
</organism>
<evidence type="ECO:0000313" key="5">
    <source>
        <dbReference type="Proteomes" id="UP000663832"/>
    </source>
</evidence>
<dbReference type="PANTHER" id="PTHR43762:SF1">
    <property type="entry name" value="D-ARABINONO-1,4-LACTONE OXIDASE"/>
    <property type="match status" value="1"/>
</dbReference>
<dbReference type="Gene3D" id="3.30.43.10">
    <property type="entry name" value="Uridine Diphospho-n-acetylenolpyruvylglucosamine Reductase, domain 2"/>
    <property type="match status" value="1"/>
</dbReference>
<keyword evidence="1" id="KW-0472">Membrane</keyword>
<feature type="domain" description="FAD-binding PCMH-type" evidence="2">
    <location>
        <begin position="278"/>
        <end position="455"/>
    </location>
</feature>
<comment type="caution">
    <text evidence="3">The sequence shown here is derived from an EMBL/GenBank/DDBJ whole genome shotgun (WGS) entry which is preliminary data.</text>
</comment>
<name>A0A813V1C2_9BILA</name>
<dbReference type="Proteomes" id="UP000663877">
    <property type="component" value="Unassembled WGS sequence"/>
</dbReference>
<dbReference type="GO" id="GO:0071949">
    <property type="term" value="F:FAD binding"/>
    <property type="evidence" value="ECO:0007669"/>
    <property type="project" value="InterPro"/>
</dbReference>
<evidence type="ECO:0000313" key="6">
    <source>
        <dbReference type="Proteomes" id="UP000663877"/>
    </source>
</evidence>
<dbReference type="InterPro" id="IPR036318">
    <property type="entry name" value="FAD-bd_PCMH-like_sf"/>
</dbReference>
<feature type="transmembrane region" description="Helical" evidence="1">
    <location>
        <begin position="59"/>
        <end position="80"/>
    </location>
</feature>
<dbReference type="Pfam" id="PF01565">
    <property type="entry name" value="FAD_binding_4"/>
    <property type="match status" value="1"/>
</dbReference>
<dbReference type="GO" id="GO:0008757">
    <property type="term" value="F:S-adenosylmethionine-dependent methyltransferase activity"/>
    <property type="evidence" value="ECO:0007669"/>
    <property type="project" value="InterPro"/>
</dbReference>
<dbReference type="InterPro" id="IPR016170">
    <property type="entry name" value="Cytok_DH_C_sf"/>
</dbReference>